<organism evidence="2 3">
    <name type="scientific">Recurvomyces mirabilis</name>
    <dbReference type="NCBI Taxonomy" id="574656"/>
    <lineage>
        <taxon>Eukaryota</taxon>
        <taxon>Fungi</taxon>
        <taxon>Dikarya</taxon>
        <taxon>Ascomycota</taxon>
        <taxon>Pezizomycotina</taxon>
        <taxon>Dothideomycetes</taxon>
        <taxon>Dothideomycetidae</taxon>
        <taxon>Mycosphaerellales</taxon>
        <taxon>Teratosphaeriaceae</taxon>
        <taxon>Recurvomyces</taxon>
    </lineage>
</organism>
<name>A0AAE0WTB0_9PEZI</name>
<evidence type="ECO:0000256" key="1">
    <source>
        <dbReference type="SAM" id="MobiDB-lite"/>
    </source>
</evidence>
<evidence type="ECO:0000313" key="2">
    <source>
        <dbReference type="EMBL" id="KAK3677397.1"/>
    </source>
</evidence>
<dbReference type="EMBL" id="JAUTXT010000007">
    <property type="protein sequence ID" value="KAK3677397.1"/>
    <property type="molecule type" value="Genomic_DNA"/>
</dbReference>
<gene>
    <name evidence="2" type="ORF">LTR78_002935</name>
</gene>
<feature type="compositionally biased region" description="Pro residues" evidence="1">
    <location>
        <begin position="34"/>
        <end position="53"/>
    </location>
</feature>
<proteinExistence type="predicted"/>
<reference evidence="2" key="1">
    <citation type="submission" date="2023-07" db="EMBL/GenBank/DDBJ databases">
        <title>Black Yeasts Isolated from many extreme environments.</title>
        <authorList>
            <person name="Coleine C."/>
            <person name="Stajich J.E."/>
            <person name="Selbmann L."/>
        </authorList>
    </citation>
    <scope>NUCLEOTIDE SEQUENCE</scope>
    <source>
        <strain evidence="2">CCFEE 5485</strain>
    </source>
</reference>
<protein>
    <submittedName>
        <fullName evidence="2">Uncharacterized protein</fullName>
    </submittedName>
</protein>
<dbReference type="Proteomes" id="UP001274830">
    <property type="component" value="Unassembled WGS sequence"/>
</dbReference>
<accession>A0AAE0WTB0</accession>
<feature type="region of interest" description="Disordered" evidence="1">
    <location>
        <begin position="31"/>
        <end position="102"/>
    </location>
</feature>
<comment type="caution">
    <text evidence="2">The sequence shown here is derived from an EMBL/GenBank/DDBJ whole genome shotgun (WGS) entry which is preliminary data.</text>
</comment>
<feature type="compositionally biased region" description="Low complexity" evidence="1">
    <location>
        <begin position="69"/>
        <end position="78"/>
    </location>
</feature>
<evidence type="ECO:0000313" key="3">
    <source>
        <dbReference type="Proteomes" id="UP001274830"/>
    </source>
</evidence>
<sequence length="102" mass="10620">MATQRILTELPYTGENSIAVYSIIPKRIAFDPSLPVPSEPGPGTPPPSPPPTVSSPVVASEPKRKAKKAVSPAPAAKKACVKKAPRVGKFGPRDGPSGVRKN</sequence>
<keyword evidence="3" id="KW-1185">Reference proteome</keyword>
<dbReference type="AlphaFoldDB" id="A0AAE0WTB0"/>